<dbReference type="Proteomes" id="UP001176941">
    <property type="component" value="Unassembled WGS sequence"/>
</dbReference>
<dbReference type="PANTHER" id="PTHR11937">
    <property type="entry name" value="ACTIN"/>
    <property type="match status" value="1"/>
</dbReference>
<protein>
    <submittedName>
        <fullName evidence="2">Uncharacterized protein</fullName>
    </submittedName>
</protein>
<evidence type="ECO:0000256" key="1">
    <source>
        <dbReference type="RuleBase" id="RU000487"/>
    </source>
</evidence>
<dbReference type="SUPFAM" id="SSF53067">
    <property type="entry name" value="Actin-like ATPase domain"/>
    <property type="match status" value="2"/>
</dbReference>
<dbReference type="PRINTS" id="PR00190">
    <property type="entry name" value="ACTIN"/>
</dbReference>
<dbReference type="SMART" id="SM00268">
    <property type="entry name" value="ACTIN"/>
    <property type="match status" value="1"/>
</dbReference>
<reference evidence="2" key="1">
    <citation type="submission" date="2023-04" db="EMBL/GenBank/DDBJ databases">
        <authorList>
            <consortium name="ELIXIR-Norway"/>
        </authorList>
    </citation>
    <scope>NUCLEOTIDE SEQUENCE [LARGE SCALE GENOMIC DNA]</scope>
</reference>
<feature type="non-terminal residue" evidence="2">
    <location>
        <position position="1"/>
    </location>
</feature>
<dbReference type="InterPro" id="IPR004000">
    <property type="entry name" value="Actin"/>
</dbReference>
<accession>A0ABN8XKD8</accession>
<dbReference type="EMBL" id="CATKSN020000215">
    <property type="protein sequence ID" value="CAI9149293.1"/>
    <property type="molecule type" value="Genomic_DNA"/>
</dbReference>
<comment type="similarity">
    <text evidence="1">Belongs to the actin family.</text>
</comment>
<evidence type="ECO:0000313" key="2">
    <source>
        <dbReference type="EMBL" id="CAI9149293.1"/>
    </source>
</evidence>
<dbReference type="Pfam" id="PF00022">
    <property type="entry name" value="Actin"/>
    <property type="match status" value="1"/>
</dbReference>
<organism evidence="2 3">
    <name type="scientific">Rangifer tarandus platyrhynchus</name>
    <name type="common">Svalbard reindeer</name>
    <dbReference type="NCBI Taxonomy" id="3082113"/>
    <lineage>
        <taxon>Eukaryota</taxon>
        <taxon>Metazoa</taxon>
        <taxon>Chordata</taxon>
        <taxon>Craniata</taxon>
        <taxon>Vertebrata</taxon>
        <taxon>Euteleostomi</taxon>
        <taxon>Mammalia</taxon>
        <taxon>Eutheria</taxon>
        <taxon>Laurasiatheria</taxon>
        <taxon>Artiodactyla</taxon>
        <taxon>Ruminantia</taxon>
        <taxon>Pecora</taxon>
        <taxon>Cervidae</taxon>
        <taxon>Odocoileinae</taxon>
        <taxon>Rangifer</taxon>
    </lineage>
</organism>
<dbReference type="Gene3D" id="3.90.640.10">
    <property type="entry name" value="Actin, Chain A, domain 4"/>
    <property type="match status" value="1"/>
</dbReference>
<sequence length="458" mass="50277">TQTLCGRGPRPRGPLYGEVGVRSSTAAEEQAKAPSETAQKTACNMHTACTHPAMVIWQCTETGGPDHGSTRSHRLNACSSTRVVRAEIASPMLDCVLDHGDAVVIDNGSHSFKVGYCGEDLPRSVVPALKVTIQRRRDSEDDGPAEDRPQVTTEVLLGKDAWKAHDPERIVTTPIKHGMIVDKEALEELWEPILENHAQTDANNLTMLATYPPLTPPVTLEWMVEVLFEKFHCQRLALMPPGPLSLFSTGRSRGLVVEIGESITSATPVFEGFPLAYSTFRMFRAGGAVSTALSQILRQTPSLHGSLYFSNAEVKEEMKHKLCSVAVPDLHTQLRSADTSTFEDRAFQLPDGSVIEVNQRLRYEPAEVLFDSTILAEDLSSVPDVPRLLQSELRSRETLQGLVYAAISATDTEFQTDMKQNVVLAGGSSLLRGLSDRLLGELFVFRTGGFESLQYNCR</sequence>
<gene>
    <name evidence="2" type="ORF">MRATA1EN1_LOCUS30911</name>
</gene>
<evidence type="ECO:0000313" key="3">
    <source>
        <dbReference type="Proteomes" id="UP001176941"/>
    </source>
</evidence>
<proteinExistence type="inferred from homology"/>
<name>A0ABN8XKD8_RANTA</name>
<dbReference type="InterPro" id="IPR043129">
    <property type="entry name" value="ATPase_NBD"/>
</dbReference>
<comment type="caution">
    <text evidence="2">The sequence shown here is derived from an EMBL/GenBank/DDBJ whole genome shotgun (WGS) entry which is preliminary data.</text>
</comment>
<keyword evidence="3" id="KW-1185">Reference proteome</keyword>
<dbReference type="Gene3D" id="3.30.420.40">
    <property type="match status" value="2"/>
</dbReference>